<keyword evidence="1" id="KW-0472">Membrane</keyword>
<dbReference type="Proteomes" id="UP000070376">
    <property type="component" value="Unassembled WGS sequence"/>
</dbReference>
<dbReference type="EMBL" id="LRPN01000002">
    <property type="protein sequence ID" value="KWZ86460.1"/>
    <property type="molecule type" value="Genomic_DNA"/>
</dbReference>
<keyword evidence="1" id="KW-1133">Transmembrane helix</keyword>
<proteinExistence type="predicted"/>
<name>A0A133L4Q1_HEYCO</name>
<protein>
    <submittedName>
        <fullName evidence="2">Uncharacterized protein</fullName>
    </submittedName>
</protein>
<reference evidence="3" key="1">
    <citation type="submission" date="2016-01" db="EMBL/GenBank/DDBJ databases">
        <authorList>
            <person name="Mitreva M."/>
            <person name="Pepin K.H."/>
            <person name="Mihindukulasuriya K.A."/>
            <person name="Fulton R."/>
            <person name="Fronick C."/>
            <person name="O'Laughlin M."/>
            <person name="Miner T."/>
            <person name="Herter B."/>
            <person name="Rosa B.A."/>
            <person name="Cordes M."/>
            <person name="Tomlinson C."/>
            <person name="Wollam A."/>
            <person name="Palsikar V.B."/>
            <person name="Mardis E.R."/>
            <person name="Wilson R.K."/>
        </authorList>
    </citation>
    <scope>NUCLEOTIDE SEQUENCE [LARGE SCALE GENOMIC DNA]</scope>
    <source>
        <strain evidence="3">GED7749B</strain>
    </source>
</reference>
<dbReference type="AlphaFoldDB" id="A0A133L4Q1"/>
<sequence>MLRLQKWNHPVLCVVWSRSHGLFYCFFSWAAGVSSVPTVIVSIAS</sequence>
<evidence type="ECO:0000256" key="1">
    <source>
        <dbReference type="SAM" id="Phobius"/>
    </source>
</evidence>
<evidence type="ECO:0000313" key="3">
    <source>
        <dbReference type="Proteomes" id="UP000070376"/>
    </source>
</evidence>
<accession>A0A133L4Q1</accession>
<organism evidence="2 3">
    <name type="scientific">Heyndrickxia coagulans</name>
    <name type="common">Weizmannia coagulans</name>
    <dbReference type="NCBI Taxonomy" id="1398"/>
    <lineage>
        <taxon>Bacteria</taxon>
        <taxon>Bacillati</taxon>
        <taxon>Bacillota</taxon>
        <taxon>Bacilli</taxon>
        <taxon>Bacillales</taxon>
        <taxon>Bacillaceae</taxon>
        <taxon>Heyndrickxia</taxon>
    </lineage>
</organism>
<feature type="transmembrane region" description="Helical" evidence="1">
    <location>
        <begin position="21"/>
        <end position="44"/>
    </location>
</feature>
<keyword evidence="1" id="KW-0812">Transmembrane</keyword>
<comment type="caution">
    <text evidence="2">The sequence shown here is derived from an EMBL/GenBank/DDBJ whole genome shotgun (WGS) entry which is preliminary data.</text>
</comment>
<dbReference type="PATRIC" id="fig|1398.22.peg.93"/>
<evidence type="ECO:0000313" key="2">
    <source>
        <dbReference type="EMBL" id="KWZ86460.1"/>
    </source>
</evidence>
<gene>
    <name evidence="2" type="ORF">HMPREF3213_00091</name>
</gene>